<feature type="transmembrane region" description="Helical" evidence="6">
    <location>
        <begin position="265"/>
        <end position="285"/>
    </location>
</feature>
<sequence length="476" mass="49089">MPRLYQSSPRATFTVLAAAAAAFSLMQSLVTPVLPTIQQDLHTSTGTVTWVLTAWLLAASVATPLVGRIADMIGKDRALLVALAAIAVGCLVAALAPNIGVLIVARVLQGLGGAVFPVSFGIIRDEFPPHRVTSAVGVMAAVIATGSGLGIVLAGPIVGALDWRWLFWIPMAVVTVVGVLAWRLVPASPVRTPGRVNWLSAVLLSGWLIALLLPLSKGTTWGWGSGRTIGLLITAAVLFAGWFLAELRSANPLIDMRMMRLPAVWTTNLVALLFGAAMFGIFAFLPQLVQVPKASGYGFGASVTAAGLLMLPMLVMMAVFGSLSGPLTRWVSSKSQLVIGAVLAAISCFSLALAHSDRAAVAVAGGVFGIGLGLIYSSMISLIVQSVPMHQTGAASGMNTNIRTIGASIGTAIVSSIVAGHPGVQGLPAESGFTESFLILGGIAVAAIAVAFLVPTAKRTTERPATVLPELTPVEV</sequence>
<evidence type="ECO:0000256" key="5">
    <source>
        <dbReference type="ARBA" id="ARBA00023136"/>
    </source>
</evidence>
<dbReference type="EMBL" id="BOML01000029">
    <property type="protein sequence ID" value="GIE02153.1"/>
    <property type="molecule type" value="Genomic_DNA"/>
</dbReference>
<dbReference type="CDD" id="cd17504">
    <property type="entry name" value="MFS_MMR_MDR_like"/>
    <property type="match status" value="1"/>
</dbReference>
<comment type="subcellular location">
    <subcellularLocation>
        <location evidence="1">Cell membrane</location>
        <topology evidence="1">Multi-pass membrane protein</topology>
    </subcellularLocation>
</comment>
<feature type="transmembrane region" description="Helical" evidence="6">
    <location>
        <begin position="103"/>
        <end position="123"/>
    </location>
</feature>
<evidence type="ECO:0000256" key="4">
    <source>
        <dbReference type="ARBA" id="ARBA00022989"/>
    </source>
</evidence>
<evidence type="ECO:0000313" key="8">
    <source>
        <dbReference type="EMBL" id="GIE02153.1"/>
    </source>
</evidence>
<comment type="caution">
    <text evidence="8">The sequence shown here is derived from an EMBL/GenBank/DDBJ whole genome shotgun (WGS) entry which is preliminary data.</text>
</comment>
<keyword evidence="5 6" id="KW-0472">Membrane</keyword>
<dbReference type="Proteomes" id="UP000637628">
    <property type="component" value="Unassembled WGS sequence"/>
</dbReference>
<keyword evidence="2" id="KW-0813">Transport</keyword>
<dbReference type="Pfam" id="PF07690">
    <property type="entry name" value="MFS_1"/>
    <property type="match status" value="1"/>
</dbReference>
<evidence type="ECO:0000256" key="3">
    <source>
        <dbReference type="ARBA" id="ARBA00022692"/>
    </source>
</evidence>
<dbReference type="InterPro" id="IPR001958">
    <property type="entry name" value="Tet-R_TetA/multi-R_MdtG-like"/>
</dbReference>
<accession>A0ABQ3YX62</accession>
<dbReference type="SUPFAM" id="SSF103473">
    <property type="entry name" value="MFS general substrate transporter"/>
    <property type="match status" value="1"/>
</dbReference>
<evidence type="ECO:0000256" key="1">
    <source>
        <dbReference type="ARBA" id="ARBA00004651"/>
    </source>
</evidence>
<dbReference type="InterPro" id="IPR011701">
    <property type="entry name" value="MFS"/>
</dbReference>
<name>A0ABQ3YX62_9ACTN</name>
<keyword evidence="4 6" id="KW-1133">Transmembrane helix</keyword>
<feature type="transmembrane region" description="Helical" evidence="6">
    <location>
        <begin position="436"/>
        <end position="454"/>
    </location>
</feature>
<dbReference type="InterPro" id="IPR020846">
    <property type="entry name" value="MFS_dom"/>
</dbReference>
<proteinExistence type="predicted"/>
<gene>
    <name evidence="8" type="ORF">Adu01nite_35030</name>
</gene>
<keyword evidence="3 6" id="KW-0812">Transmembrane</keyword>
<keyword evidence="9" id="KW-1185">Reference proteome</keyword>
<evidence type="ECO:0000256" key="2">
    <source>
        <dbReference type="ARBA" id="ARBA00022448"/>
    </source>
</evidence>
<feature type="transmembrane region" description="Helical" evidence="6">
    <location>
        <begin position="360"/>
        <end position="384"/>
    </location>
</feature>
<feature type="transmembrane region" description="Helical" evidence="6">
    <location>
        <begin position="165"/>
        <end position="184"/>
    </location>
</feature>
<evidence type="ECO:0000259" key="7">
    <source>
        <dbReference type="PROSITE" id="PS50850"/>
    </source>
</evidence>
<feature type="transmembrane region" description="Helical" evidence="6">
    <location>
        <begin position="196"/>
        <end position="216"/>
    </location>
</feature>
<evidence type="ECO:0000313" key="9">
    <source>
        <dbReference type="Proteomes" id="UP000637628"/>
    </source>
</evidence>
<reference evidence="8 9" key="1">
    <citation type="submission" date="2021-01" db="EMBL/GenBank/DDBJ databases">
        <title>Whole genome shotgun sequence of Actinoplanes durhamensis NBRC 14914.</title>
        <authorList>
            <person name="Komaki H."/>
            <person name="Tamura T."/>
        </authorList>
    </citation>
    <scope>NUCLEOTIDE SEQUENCE [LARGE SCALE GENOMIC DNA]</scope>
    <source>
        <strain evidence="8 9">NBRC 14914</strain>
    </source>
</reference>
<feature type="transmembrane region" description="Helical" evidence="6">
    <location>
        <begin position="135"/>
        <end position="159"/>
    </location>
</feature>
<feature type="transmembrane region" description="Helical" evidence="6">
    <location>
        <begin position="297"/>
        <end position="323"/>
    </location>
</feature>
<dbReference type="RefSeq" id="WP_203727914.1">
    <property type="nucleotide sequence ID" value="NZ_BAAATX010000001.1"/>
</dbReference>
<feature type="domain" description="Major facilitator superfamily (MFS) profile" evidence="7">
    <location>
        <begin position="12"/>
        <end position="459"/>
    </location>
</feature>
<evidence type="ECO:0000256" key="6">
    <source>
        <dbReference type="SAM" id="Phobius"/>
    </source>
</evidence>
<feature type="transmembrane region" description="Helical" evidence="6">
    <location>
        <begin position="228"/>
        <end position="245"/>
    </location>
</feature>
<feature type="transmembrane region" description="Helical" evidence="6">
    <location>
        <begin position="405"/>
        <end position="424"/>
    </location>
</feature>
<dbReference type="Gene3D" id="1.20.1250.20">
    <property type="entry name" value="MFS general substrate transporter like domains"/>
    <property type="match status" value="1"/>
</dbReference>
<dbReference type="PRINTS" id="PR01035">
    <property type="entry name" value="TCRTETA"/>
</dbReference>
<dbReference type="InterPro" id="IPR036259">
    <property type="entry name" value="MFS_trans_sf"/>
</dbReference>
<feature type="transmembrane region" description="Helical" evidence="6">
    <location>
        <begin position="45"/>
        <end position="66"/>
    </location>
</feature>
<dbReference type="PROSITE" id="PS50850">
    <property type="entry name" value="MFS"/>
    <property type="match status" value="1"/>
</dbReference>
<feature type="transmembrane region" description="Helical" evidence="6">
    <location>
        <begin position="335"/>
        <end position="354"/>
    </location>
</feature>
<dbReference type="PANTHER" id="PTHR42718">
    <property type="entry name" value="MAJOR FACILITATOR SUPERFAMILY MULTIDRUG TRANSPORTER MFSC"/>
    <property type="match status" value="1"/>
</dbReference>
<dbReference type="PANTHER" id="PTHR42718:SF9">
    <property type="entry name" value="MAJOR FACILITATOR SUPERFAMILY MULTIDRUG TRANSPORTER MFSC"/>
    <property type="match status" value="1"/>
</dbReference>
<feature type="transmembrane region" description="Helical" evidence="6">
    <location>
        <begin position="78"/>
        <end position="97"/>
    </location>
</feature>
<protein>
    <submittedName>
        <fullName evidence="8">MFS transporter</fullName>
    </submittedName>
</protein>
<organism evidence="8 9">
    <name type="scientific">Paractinoplanes durhamensis</name>
    <dbReference type="NCBI Taxonomy" id="113563"/>
    <lineage>
        <taxon>Bacteria</taxon>
        <taxon>Bacillati</taxon>
        <taxon>Actinomycetota</taxon>
        <taxon>Actinomycetes</taxon>
        <taxon>Micromonosporales</taxon>
        <taxon>Micromonosporaceae</taxon>
        <taxon>Paractinoplanes</taxon>
    </lineage>
</organism>
<dbReference type="Gene3D" id="1.20.1720.10">
    <property type="entry name" value="Multidrug resistance protein D"/>
    <property type="match status" value="1"/>
</dbReference>